<evidence type="ECO:0000313" key="2">
    <source>
        <dbReference type="Proteomes" id="UP000276215"/>
    </source>
</evidence>
<reference evidence="1 2" key="1">
    <citation type="journal article" date="2018" name="Nat. Ecol. Evol.">
        <title>Pezizomycetes genomes reveal the molecular basis of ectomycorrhizal truffle lifestyle.</title>
        <authorList>
            <person name="Murat C."/>
            <person name="Payen T."/>
            <person name="Noel B."/>
            <person name="Kuo A."/>
            <person name="Morin E."/>
            <person name="Chen J."/>
            <person name="Kohler A."/>
            <person name="Krizsan K."/>
            <person name="Balestrini R."/>
            <person name="Da Silva C."/>
            <person name="Montanini B."/>
            <person name="Hainaut M."/>
            <person name="Levati E."/>
            <person name="Barry K.W."/>
            <person name="Belfiori B."/>
            <person name="Cichocki N."/>
            <person name="Clum A."/>
            <person name="Dockter R.B."/>
            <person name="Fauchery L."/>
            <person name="Guy J."/>
            <person name="Iotti M."/>
            <person name="Le Tacon F."/>
            <person name="Lindquist E.A."/>
            <person name="Lipzen A."/>
            <person name="Malagnac F."/>
            <person name="Mello A."/>
            <person name="Molinier V."/>
            <person name="Miyauchi S."/>
            <person name="Poulain J."/>
            <person name="Riccioni C."/>
            <person name="Rubini A."/>
            <person name="Sitrit Y."/>
            <person name="Splivallo R."/>
            <person name="Traeger S."/>
            <person name="Wang M."/>
            <person name="Zifcakova L."/>
            <person name="Wipf D."/>
            <person name="Zambonelli A."/>
            <person name="Paolocci F."/>
            <person name="Nowrousian M."/>
            <person name="Ottonello S."/>
            <person name="Baldrian P."/>
            <person name="Spatafora J.W."/>
            <person name="Henrissat B."/>
            <person name="Nagy L.G."/>
            <person name="Aury J.M."/>
            <person name="Wincker P."/>
            <person name="Grigoriev I.V."/>
            <person name="Bonfante P."/>
            <person name="Martin F.M."/>
        </authorList>
    </citation>
    <scope>NUCLEOTIDE SEQUENCE [LARGE SCALE GENOMIC DNA]</scope>
    <source>
        <strain evidence="1 2">120613-1</strain>
    </source>
</reference>
<evidence type="ECO:0008006" key="3">
    <source>
        <dbReference type="Google" id="ProtNLM"/>
    </source>
</evidence>
<name>A0A3N4KJ56_9PEZI</name>
<evidence type="ECO:0000313" key="1">
    <source>
        <dbReference type="EMBL" id="RPB05885.1"/>
    </source>
</evidence>
<dbReference type="Proteomes" id="UP000276215">
    <property type="component" value="Unassembled WGS sequence"/>
</dbReference>
<sequence length="84" mass="9451">MVQFNPNAYENESVIVNWITDMLVPALDLSSRILALDVVKFHKTNIVFDTFHSHDIIPAMIPPGCTSLIQSLDIAMNKLLKDIL</sequence>
<dbReference type="OrthoDB" id="5427804at2759"/>
<protein>
    <recommendedName>
        <fullName evidence="3">DDE-1 domain-containing protein</fullName>
    </recommendedName>
</protein>
<dbReference type="AlphaFoldDB" id="A0A3N4KJ56"/>
<proteinExistence type="predicted"/>
<accession>A0A3N4KJ56</accession>
<gene>
    <name evidence="1" type="ORF">L873DRAFT_1884151</name>
</gene>
<dbReference type="EMBL" id="ML120352">
    <property type="protein sequence ID" value="RPB05885.1"/>
    <property type="molecule type" value="Genomic_DNA"/>
</dbReference>
<dbReference type="STRING" id="1336337.A0A3N4KJ56"/>
<keyword evidence="2" id="KW-1185">Reference proteome</keyword>
<organism evidence="1 2">
    <name type="scientific">Choiromyces venosus 120613-1</name>
    <dbReference type="NCBI Taxonomy" id="1336337"/>
    <lineage>
        <taxon>Eukaryota</taxon>
        <taxon>Fungi</taxon>
        <taxon>Dikarya</taxon>
        <taxon>Ascomycota</taxon>
        <taxon>Pezizomycotina</taxon>
        <taxon>Pezizomycetes</taxon>
        <taxon>Pezizales</taxon>
        <taxon>Tuberaceae</taxon>
        <taxon>Choiromyces</taxon>
    </lineage>
</organism>